<gene>
    <name evidence="1" type="primary">moaE1</name>
    <name evidence="1" type="ORF">CKALI_02385</name>
</gene>
<dbReference type="Gene3D" id="3.90.1170.40">
    <property type="entry name" value="Molybdopterin biosynthesis MoaE subunit"/>
    <property type="match status" value="1"/>
</dbReference>
<evidence type="ECO:0000313" key="2">
    <source>
        <dbReference type="Proteomes" id="UP000427071"/>
    </source>
</evidence>
<keyword evidence="1" id="KW-0808">Transferase</keyword>
<dbReference type="CDD" id="cd00756">
    <property type="entry name" value="MoaE"/>
    <property type="match status" value="1"/>
</dbReference>
<proteinExistence type="predicted"/>
<dbReference type="Proteomes" id="UP000427071">
    <property type="component" value="Chromosome"/>
</dbReference>
<dbReference type="InterPro" id="IPR036563">
    <property type="entry name" value="MoaE_sf"/>
</dbReference>
<organism evidence="1 2">
    <name type="scientific">Corynebacterium kalinowskii</name>
    <dbReference type="NCBI Taxonomy" id="2675216"/>
    <lineage>
        <taxon>Bacteria</taxon>
        <taxon>Bacillati</taxon>
        <taxon>Actinomycetota</taxon>
        <taxon>Actinomycetes</taxon>
        <taxon>Mycobacteriales</taxon>
        <taxon>Corynebacteriaceae</taxon>
        <taxon>Corynebacterium</taxon>
    </lineage>
</organism>
<dbReference type="SUPFAM" id="SSF54690">
    <property type="entry name" value="Molybdopterin synthase subunit MoaE"/>
    <property type="match status" value="1"/>
</dbReference>
<dbReference type="RefSeq" id="WP_156191777.1">
    <property type="nucleotide sequence ID" value="NZ_CP046452.1"/>
</dbReference>
<dbReference type="AlphaFoldDB" id="A0A6B8VP91"/>
<keyword evidence="2" id="KW-1185">Reference proteome</keyword>
<dbReference type="GO" id="GO:0006777">
    <property type="term" value="P:Mo-molybdopterin cofactor biosynthetic process"/>
    <property type="evidence" value="ECO:0007669"/>
    <property type="project" value="InterPro"/>
</dbReference>
<name>A0A6B8VP91_9CORY</name>
<sequence>MNAIVQFSVGEDPVDLGQMVEAVGHPRAGATATFIGVVRNHDGGRDVDYLDYSAHPIAEQILEKLAVEISERAQIHGVFVSHRIGSLHIGDIALAAAVSAEHRAEAFDAVRDLVEEVKKQLPVWKLQQFSDGEQEWSNLP</sequence>
<dbReference type="PANTHER" id="PTHR23404">
    <property type="entry name" value="MOLYBDOPTERIN SYNTHASE RELATED"/>
    <property type="match status" value="1"/>
</dbReference>
<reference evidence="2" key="1">
    <citation type="submission" date="2019-11" db="EMBL/GenBank/DDBJ databases">
        <title>Complete genome sequence of Corynebacterium kalinowskii 1959, a novel Corynebacterium species isolated from soil of a small paddock in Vilsendorf, Germany.</title>
        <authorList>
            <person name="Schaffert L."/>
            <person name="Ruwe M."/>
            <person name="Milse J."/>
            <person name="Hanuschka K."/>
            <person name="Ortseifen V."/>
            <person name="Droste J."/>
            <person name="Brandt D."/>
            <person name="Schlueter L."/>
            <person name="Kutter Y."/>
            <person name="Vinke S."/>
            <person name="Viehoefer P."/>
            <person name="Jacob L."/>
            <person name="Luebke N.-C."/>
            <person name="Schulte-Berndt E."/>
            <person name="Hain C."/>
            <person name="Linder M."/>
            <person name="Schmidt P."/>
            <person name="Wollenschlaeger L."/>
            <person name="Luttermann T."/>
            <person name="Thieme E."/>
            <person name="Hassa J."/>
            <person name="Haak M."/>
            <person name="Wittchen M."/>
            <person name="Mentz A."/>
            <person name="Persicke M."/>
            <person name="Busche T."/>
            <person name="Ruckert C."/>
        </authorList>
    </citation>
    <scope>NUCLEOTIDE SEQUENCE [LARGE SCALE GENOMIC DNA]</scope>
    <source>
        <strain evidence="2">1959</strain>
    </source>
</reference>
<evidence type="ECO:0000313" key="1">
    <source>
        <dbReference type="EMBL" id="QGU01367.1"/>
    </source>
</evidence>
<dbReference type="InterPro" id="IPR003448">
    <property type="entry name" value="Mopterin_biosynth_MoaE"/>
</dbReference>
<dbReference type="GO" id="GO:0030366">
    <property type="term" value="F:molybdopterin synthase activity"/>
    <property type="evidence" value="ECO:0007669"/>
    <property type="project" value="UniProtKB-EC"/>
</dbReference>
<accession>A0A6B8VP91</accession>
<dbReference type="EMBL" id="CP046452">
    <property type="protein sequence ID" value="QGU01367.1"/>
    <property type="molecule type" value="Genomic_DNA"/>
</dbReference>
<protein>
    <submittedName>
        <fullName evidence="1">Molybdopterin synthase catalytic subunit 1</fullName>
        <ecNumber evidence="1">2.8.1.12</ecNumber>
    </submittedName>
</protein>
<dbReference type="EC" id="2.8.1.12" evidence="1"/>
<dbReference type="Pfam" id="PF02391">
    <property type="entry name" value="MoaE"/>
    <property type="match status" value="1"/>
</dbReference>
<dbReference type="KEGG" id="ckw:CKALI_02385"/>